<reference evidence="2" key="1">
    <citation type="submission" date="2021-02" db="EMBL/GenBank/DDBJ databases">
        <authorList>
            <person name="Nowell W R."/>
        </authorList>
    </citation>
    <scope>NUCLEOTIDE SEQUENCE</scope>
</reference>
<keyword evidence="1" id="KW-1133">Transmembrane helix</keyword>
<feature type="transmembrane region" description="Helical" evidence="1">
    <location>
        <begin position="84"/>
        <end position="108"/>
    </location>
</feature>
<evidence type="ECO:0008006" key="4">
    <source>
        <dbReference type="Google" id="ProtNLM"/>
    </source>
</evidence>
<proteinExistence type="predicted"/>
<keyword evidence="1" id="KW-0812">Transmembrane</keyword>
<feature type="transmembrane region" description="Helical" evidence="1">
    <location>
        <begin position="237"/>
        <end position="255"/>
    </location>
</feature>
<feature type="transmembrane region" description="Helical" evidence="1">
    <location>
        <begin position="141"/>
        <end position="162"/>
    </location>
</feature>
<comment type="caution">
    <text evidence="2">The sequence shown here is derived from an EMBL/GenBank/DDBJ whole genome shotgun (WGS) entry which is preliminary data.</text>
</comment>
<evidence type="ECO:0000313" key="2">
    <source>
        <dbReference type="EMBL" id="CAF0851866.1"/>
    </source>
</evidence>
<dbReference type="EMBL" id="CAJNOU010000079">
    <property type="protein sequence ID" value="CAF0851866.1"/>
    <property type="molecule type" value="Genomic_DNA"/>
</dbReference>
<name>A0A813W7C6_9BILA</name>
<gene>
    <name evidence="2" type="ORF">SEV965_LOCUS3150</name>
</gene>
<evidence type="ECO:0000313" key="3">
    <source>
        <dbReference type="Proteomes" id="UP000663889"/>
    </source>
</evidence>
<feature type="transmembrane region" description="Helical" evidence="1">
    <location>
        <begin position="275"/>
        <end position="298"/>
    </location>
</feature>
<accession>A0A813W7C6</accession>
<sequence>MIVKDNSVRVAFHDINDKYLGIIRGHFLFLDLMYYEFSKEKMTFTILNNDISAKLNQSLWVHSKEKDISYGQIVRSHHYKSFTYFQIIEICFLILILLEHTLVFIVTFQNKSSKTNRTRQNQRSILLPSKSLLYSCLHRNWIRVFSFSNICLSCVYFIMLLLKHYHPNLVHHSSITFYSLPLNLLQQILINFSTFHLFIISISVFQYFLRYYRLLKSTYSSYFFNGKNLLLTKHTNVALILSSSLALIFAYNFIFYTPKSPQTISLLPLITFNMILLPLINLIIFSFIFISLMINYLYKSNIEDISIDNEQENLRLLIEKNTCIKCYSKILQKNPNLFQDKNYSYKNLYKIFFSTNLHSSCSYKIQQNYFFNRKNIYSQRDFSYEHENDLENNSKNNLFFKTTLIKLNHQHSLCHLCYYLLIIFLFKYILLTFPQHILIMLIHLKQFYQFILKHNLLLLTHLPNLIKKYFPCWCHCNSKLLRQQQQQQQQQPVNQILTMKNSPSLYSEPISALDISNINDLSNEFKQKKSHWKTKNRRFRLHFQFVPLWSNDRPRLFKEPV</sequence>
<dbReference type="AlphaFoldDB" id="A0A813W7C6"/>
<evidence type="ECO:0000256" key="1">
    <source>
        <dbReference type="SAM" id="Phobius"/>
    </source>
</evidence>
<organism evidence="2 3">
    <name type="scientific">Rotaria sordida</name>
    <dbReference type="NCBI Taxonomy" id="392033"/>
    <lineage>
        <taxon>Eukaryota</taxon>
        <taxon>Metazoa</taxon>
        <taxon>Spiralia</taxon>
        <taxon>Gnathifera</taxon>
        <taxon>Rotifera</taxon>
        <taxon>Eurotatoria</taxon>
        <taxon>Bdelloidea</taxon>
        <taxon>Philodinida</taxon>
        <taxon>Philodinidae</taxon>
        <taxon>Rotaria</taxon>
    </lineage>
</organism>
<feature type="transmembrane region" description="Helical" evidence="1">
    <location>
        <begin position="416"/>
        <end position="444"/>
    </location>
</feature>
<dbReference type="Proteomes" id="UP000663889">
    <property type="component" value="Unassembled WGS sequence"/>
</dbReference>
<feature type="transmembrane region" description="Helical" evidence="1">
    <location>
        <begin position="188"/>
        <end position="209"/>
    </location>
</feature>
<protein>
    <recommendedName>
        <fullName evidence="4">Transmembrane protein</fullName>
    </recommendedName>
</protein>
<keyword evidence="1" id="KW-0472">Membrane</keyword>